<evidence type="ECO:0000256" key="4">
    <source>
        <dbReference type="SAM" id="Phobius"/>
    </source>
</evidence>
<dbReference type="PROSITE" id="PS50005">
    <property type="entry name" value="TPR"/>
    <property type="match status" value="2"/>
</dbReference>
<gene>
    <name evidence="5" type="ORF">JK634_09875</name>
</gene>
<evidence type="ECO:0000313" key="5">
    <source>
        <dbReference type="EMBL" id="MBL4932112.1"/>
    </source>
</evidence>
<dbReference type="PANTHER" id="PTHR44858:SF1">
    <property type="entry name" value="UDP-N-ACETYLGLUCOSAMINE--PEPTIDE N-ACETYLGLUCOSAMINYLTRANSFERASE SPINDLY-RELATED"/>
    <property type="match status" value="1"/>
</dbReference>
<keyword evidence="2 3" id="KW-0802">TPR repeat</keyword>
<protein>
    <submittedName>
        <fullName evidence="5">Tetratricopeptide repeat protein</fullName>
    </submittedName>
</protein>
<dbReference type="InterPro" id="IPR050498">
    <property type="entry name" value="Ycf3"/>
</dbReference>
<keyword evidence="4" id="KW-1133">Transmembrane helix</keyword>
<keyword evidence="1" id="KW-0677">Repeat</keyword>
<dbReference type="Pfam" id="PF13432">
    <property type="entry name" value="TPR_16"/>
    <property type="match status" value="1"/>
</dbReference>
<reference evidence="5" key="1">
    <citation type="submission" date="2021-01" db="EMBL/GenBank/DDBJ databases">
        <title>Genome public.</title>
        <authorList>
            <person name="Liu C."/>
            <person name="Sun Q."/>
        </authorList>
    </citation>
    <scope>NUCLEOTIDE SEQUENCE</scope>
    <source>
        <strain evidence="5">YIM B02565</strain>
    </source>
</reference>
<keyword evidence="6" id="KW-1185">Reference proteome</keyword>
<evidence type="ECO:0000256" key="3">
    <source>
        <dbReference type="PROSITE-ProRule" id="PRU00339"/>
    </source>
</evidence>
<dbReference type="EMBL" id="JAESWA010000022">
    <property type="protein sequence ID" value="MBL4932112.1"/>
    <property type="molecule type" value="Genomic_DNA"/>
</dbReference>
<feature type="transmembrane region" description="Helical" evidence="4">
    <location>
        <begin position="60"/>
        <end position="81"/>
    </location>
</feature>
<dbReference type="SMART" id="SM00028">
    <property type="entry name" value="TPR"/>
    <property type="match status" value="6"/>
</dbReference>
<dbReference type="InterPro" id="IPR019734">
    <property type="entry name" value="TPR_rpt"/>
</dbReference>
<proteinExistence type="predicted"/>
<dbReference type="SUPFAM" id="SSF81901">
    <property type="entry name" value="HCP-like"/>
    <property type="match status" value="1"/>
</dbReference>
<feature type="repeat" description="TPR" evidence="3">
    <location>
        <begin position="509"/>
        <end position="542"/>
    </location>
</feature>
<dbReference type="Pfam" id="PF13181">
    <property type="entry name" value="TPR_8"/>
    <property type="match status" value="1"/>
</dbReference>
<dbReference type="InterPro" id="IPR011990">
    <property type="entry name" value="TPR-like_helical_dom_sf"/>
</dbReference>
<keyword evidence="4" id="KW-0812">Transmembrane</keyword>
<dbReference type="PANTHER" id="PTHR44858">
    <property type="entry name" value="TETRATRICOPEPTIDE REPEAT PROTEIN 6"/>
    <property type="match status" value="1"/>
</dbReference>
<sequence>MGKIKELLNKLKKNGEPIKSKLIKNAIKMKEKSLTIYEKLKVKIDPFIKKYKALSEKWSILHPTVVMIFCFMMALIIIFSVKTALKKNQTLIANNKAEMLFYQGDFDKSVSEYEKLQEDDKWPIWEVKEAEIYSVQGEMDKSNDLLKDAMDKRNKIVGNNREKYEAKDRELVNYIVFTYFMNKNYKEALEIGESELNNYGKDKPLMRTMYTVYMVNGEKDKASEMVKEYPVDSDSAYDLSILAKMQMLLDDYDKGFDLLKEAWYKDKDEIKVFDIISQAATFNKDLILQKLIDRSSKEPNEICYKLWIAKVYSMSQDSADMAQKTLTELDGKDIGNINVKIIQAKIYQYSGDNEKGEKLLNEIISQNSESYIGYHTAGWYYYDKGEYDKAFEFAQKSILANKDYPDNYGFLIPDIMLKQGKDKEAEPYFRAALLKEPFNYDIMAKIANYYWTTAKDSNKAYEYFSLASQVKPTDTELYYNMALIKLNSNSTDDAIALLKKAISLDDANPKYHRTLGTVYMNQEKYSDAIKEVRYAYAADKNDPLTLNNAGCFYISINVDLERGMANLKAAYESRDSITDADTKKAIEENYTKAKTVYDDYNKGNGDSIKIPDFTLFY</sequence>
<name>A0A937K3Z3_9CLOT</name>
<keyword evidence="4" id="KW-0472">Membrane</keyword>
<dbReference type="Gene3D" id="1.25.40.10">
    <property type="entry name" value="Tetratricopeptide repeat domain"/>
    <property type="match status" value="3"/>
</dbReference>
<dbReference type="RefSeq" id="WP_202767488.1">
    <property type="nucleotide sequence ID" value="NZ_JAESWA010000022.1"/>
</dbReference>
<dbReference type="SUPFAM" id="SSF48452">
    <property type="entry name" value="TPR-like"/>
    <property type="match status" value="1"/>
</dbReference>
<dbReference type="AlphaFoldDB" id="A0A937K3Z3"/>
<accession>A0A937K3Z3</accession>
<evidence type="ECO:0000313" key="6">
    <source>
        <dbReference type="Proteomes" id="UP000623681"/>
    </source>
</evidence>
<dbReference type="Proteomes" id="UP000623681">
    <property type="component" value="Unassembled WGS sequence"/>
</dbReference>
<feature type="repeat" description="TPR" evidence="3">
    <location>
        <begin position="475"/>
        <end position="508"/>
    </location>
</feature>
<organism evidence="5 6">
    <name type="scientific">Clostridium paridis</name>
    <dbReference type="NCBI Taxonomy" id="2803863"/>
    <lineage>
        <taxon>Bacteria</taxon>
        <taxon>Bacillati</taxon>
        <taxon>Bacillota</taxon>
        <taxon>Clostridia</taxon>
        <taxon>Eubacteriales</taxon>
        <taxon>Clostridiaceae</taxon>
        <taxon>Clostridium</taxon>
    </lineage>
</organism>
<comment type="caution">
    <text evidence="5">The sequence shown here is derived from an EMBL/GenBank/DDBJ whole genome shotgun (WGS) entry which is preliminary data.</text>
</comment>
<evidence type="ECO:0000256" key="1">
    <source>
        <dbReference type="ARBA" id="ARBA00022737"/>
    </source>
</evidence>
<evidence type="ECO:0000256" key="2">
    <source>
        <dbReference type="ARBA" id="ARBA00022803"/>
    </source>
</evidence>